<keyword evidence="1" id="KW-0472">Membrane</keyword>
<evidence type="ECO:0000313" key="2">
    <source>
        <dbReference type="EMBL" id="SOC49332.1"/>
    </source>
</evidence>
<keyword evidence="1" id="KW-1133">Transmembrane helix</keyword>
<keyword evidence="3" id="KW-1185">Reference proteome</keyword>
<feature type="transmembrane region" description="Helical" evidence="1">
    <location>
        <begin position="47"/>
        <end position="75"/>
    </location>
</feature>
<keyword evidence="1" id="KW-0812">Transmembrane</keyword>
<gene>
    <name evidence="2" type="ORF">SAMN05660748_2053</name>
</gene>
<dbReference type="EMBL" id="OBQI01000003">
    <property type="protein sequence ID" value="SOC49332.1"/>
    <property type="molecule type" value="Genomic_DNA"/>
</dbReference>
<organism evidence="2 3">
    <name type="scientific">Blastococcus aggregatus</name>
    <dbReference type="NCBI Taxonomy" id="38502"/>
    <lineage>
        <taxon>Bacteria</taxon>
        <taxon>Bacillati</taxon>
        <taxon>Actinomycetota</taxon>
        <taxon>Actinomycetes</taxon>
        <taxon>Geodermatophilales</taxon>
        <taxon>Geodermatophilaceae</taxon>
        <taxon>Blastococcus</taxon>
    </lineage>
</organism>
<sequence length="85" mass="8691">MGHKLLIGLAVGLPAAWLLGIGLSLVLPWTTTDATGRETLDGPGAVLFYLTLLGGAALTLVAVVACIAWGLIVLVGRGRKRSGAR</sequence>
<name>A0A285V5C7_9ACTN</name>
<dbReference type="AlphaFoldDB" id="A0A285V5C7"/>
<accession>A0A285V5C7</accession>
<dbReference type="Proteomes" id="UP000219435">
    <property type="component" value="Unassembled WGS sequence"/>
</dbReference>
<feature type="transmembrane region" description="Helical" evidence="1">
    <location>
        <begin position="5"/>
        <end position="27"/>
    </location>
</feature>
<reference evidence="3" key="1">
    <citation type="submission" date="2017-08" db="EMBL/GenBank/DDBJ databases">
        <authorList>
            <person name="Varghese N."/>
            <person name="Submissions S."/>
        </authorList>
    </citation>
    <scope>NUCLEOTIDE SEQUENCE [LARGE SCALE GENOMIC DNA]</scope>
    <source>
        <strain evidence="3">DSM 4725</strain>
    </source>
</reference>
<proteinExistence type="predicted"/>
<evidence type="ECO:0000256" key="1">
    <source>
        <dbReference type="SAM" id="Phobius"/>
    </source>
</evidence>
<evidence type="ECO:0000313" key="3">
    <source>
        <dbReference type="Proteomes" id="UP000219435"/>
    </source>
</evidence>
<protein>
    <submittedName>
        <fullName evidence="2">Uncharacterized protein</fullName>
    </submittedName>
</protein>